<evidence type="ECO:0000259" key="1">
    <source>
        <dbReference type="Pfam" id="PF13302"/>
    </source>
</evidence>
<dbReference type="GeneID" id="99686325"/>
<gene>
    <name evidence="2" type="ORF">EV684_10767</name>
</gene>
<dbReference type="InterPro" id="IPR051531">
    <property type="entry name" value="N-acetyltransferase"/>
</dbReference>
<name>A0A4R2M649_RUBGE</name>
<evidence type="ECO:0000313" key="2">
    <source>
        <dbReference type="EMBL" id="TCP02062.1"/>
    </source>
</evidence>
<dbReference type="OrthoDB" id="9801669at2"/>
<feature type="domain" description="N-acetyltransferase" evidence="1">
    <location>
        <begin position="4"/>
        <end position="142"/>
    </location>
</feature>
<reference evidence="2 3" key="1">
    <citation type="submission" date="2019-03" db="EMBL/GenBank/DDBJ databases">
        <title>Genomic Encyclopedia of Type Strains, Phase IV (KMG-IV): sequencing the most valuable type-strain genomes for metagenomic binning, comparative biology and taxonomic classification.</title>
        <authorList>
            <person name="Goeker M."/>
        </authorList>
    </citation>
    <scope>NUCLEOTIDE SEQUENCE [LARGE SCALE GENOMIC DNA]</scope>
    <source>
        <strain evidence="2 3">DSM 1709</strain>
    </source>
</reference>
<sequence>MPSRLRITPLRPQHLDELAAALRHPAVYEHIGGSVPSAAEFRLGLERALAGPPQGIEQRWFNYLVRHADSRTVLGRLEATVVGRVAEVAFLFAPAVWGNGYASEGLAWLHDELRREAGDVDFWATTLPANRRCQALLRRAGYAEVPPAVAPVLQSYDAGDLVFHRAGRPPAPGAAT</sequence>
<evidence type="ECO:0000313" key="3">
    <source>
        <dbReference type="Proteomes" id="UP000295106"/>
    </source>
</evidence>
<dbReference type="InterPro" id="IPR000182">
    <property type="entry name" value="GNAT_dom"/>
</dbReference>
<dbReference type="RefSeq" id="WP_132647526.1">
    <property type="nucleotide sequence ID" value="NZ_CP181386.1"/>
</dbReference>
<dbReference type="Gene3D" id="3.40.630.30">
    <property type="match status" value="1"/>
</dbReference>
<dbReference type="EMBL" id="SLXD01000007">
    <property type="protein sequence ID" value="TCP02062.1"/>
    <property type="molecule type" value="Genomic_DNA"/>
</dbReference>
<accession>A0A4R2M649</accession>
<keyword evidence="2" id="KW-0808">Transferase</keyword>
<comment type="caution">
    <text evidence="2">The sequence shown here is derived from an EMBL/GenBank/DDBJ whole genome shotgun (WGS) entry which is preliminary data.</text>
</comment>
<dbReference type="GO" id="GO:0016747">
    <property type="term" value="F:acyltransferase activity, transferring groups other than amino-acyl groups"/>
    <property type="evidence" value="ECO:0007669"/>
    <property type="project" value="InterPro"/>
</dbReference>
<dbReference type="PANTHER" id="PTHR43792">
    <property type="entry name" value="GNAT FAMILY, PUTATIVE (AFU_ORTHOLOGUE AFUA_3G00765)-RELATED-RELATED"/>
    <property type="match status" value="1"/>
</dbReference>
<dbReference type="AlphaFoldDB" id="A0A4R2M649"/>
<proteinExistence type="predicted"/>
<dbReference type="Proteomes" id="UP000295106">
    <property type="component" value="Unassembled WGS sequence"/>
</dbReference>
<organism evidence="2 3">
    <name type="scientific">Rubrivivax gelatinosus</name>
    <name type="common">Rhodocyclus gelatinosus</name>
    <name type="synonym">Rhodopseudomonas gelatinosa</name>
    <dbReference type="NCBI Taxonomy" id="28068"/>
    <lineage>
        <taxon>Bacteria</taxon>
        <taxon>Pseudomonadati</taxon>
        <taxon>Pseudomonadota</taxon>
        <taxon>Betaproteobacteria</taxon>
        <taxon>Burkholderiales</taxon>
        <taxon>Sphaerotilaceae</taxon>
        <taxon>Rubrivivax</taxon>
    </lineage>
</organism>
<dbReference type="Pfam" id="PF13302">
    <property type="entry name" value="Acetyltransf_3"/>
    <property type="match status" value="1"/>
</dbReference>
<dbReference type="InterPro" id="IPR016181">
    <property type="entry name" value="Acyl_CoA_acyltransferase"/>
</dbReference>
<dbReference type="SUPFAM" id="SSF55729">
    <property type="entry name" value="Acyl-CoA N-acyltransferases (Nat)"/>
    <property type="match status" value="1"/>
</dbReference>
<protein>
    <submittedName>
        <fullName evidence="2">RimJ/RimL family protein N-acetyltransferase</fullName>
    </submittedName>
</protein>
<dbReference type="PANTHER" id="PTHR43792:SF16">
    <property type="entry name" value="N-ACETYLTRANSFERASE DOMAIN-CONTAINING PROTEIN"/>
    <property type="match status" value="1"/>
</dbReference>